<proteinExistence type="predicted"/>
<dbReference type="EMBL" id="JBHULE010000019">
    <property type="protein sequence ID" value="MFD2564319.1"/>
    <property type="molecule type" value="Genomic_DNA"/>
</dbReference>
<keyword evidence="2" id="KW-1185">Reference proteome</keyword>
<sequence>MRLWKLTCVRSSGKALKGMTVEIVTERPEPSSDEISQAVNRKYGIRSTGFNISSSNWTMEIV</sequence>
<dbReference type="RefSeq" id="WP_378294156.1">
    <property type="nucleotide sequence ID" value="NZ_JBHULE010000019.1"/>
</dbReference>
<reference evidence="2" key="1">
    <citation type="journal article" date="2019" name="Int. J. Syst. Evol. Microbiol.">
        <title>The Global Catalogue of Microorganisms (GCM) 10K type strain sequencing project: providing services to taxonomists for standard genome sequencing and annotation.</title>
        <authorList>
            <consortium name="The Broad Institute Genomics Platform"/>
            <consortium name="The Broad Institute Genome Sequencing Center for Infectious Disease"/>
            <person name="Wu L."/>
            <person name="Ma J."/>
        </authorList>
    </citation>
    <scope>NUCLEOTIDE SEQUENCE [LARGE SCALE GENOMIC DNA]</scope>
    <source>
        <strain evidence="2">KCTC 52274</strain>
    </source>
</reference>
<evidence type="ECO:0000313" key="2">
    <source>
        <dbReference type="Proteomes" id="UP001597319"/>
    </source>
</evidence>
<comment type="caution">
    <text evidence="1">The sequence shown here is derived from an EMBL/GenBank/DDBJ whole genome shotgun (WGS) entry which is preliminary data.</text>
</comment>
<accession>A0ABW5LJK2</accession>
<protein>
    <submittedName>
        <fullName evidence="1">Uncharacterized protein</fullName>
    </submittedName>
</protein>
<gene>
    <name evidence="1" type="ORF">ACFSR1_16685</name>
</gene>
<dbReference type="Proteomes" id="UP001597319">
    <property type="component" value="Unassembled WGS sequence"/>
</dbReference>
<name>A0ABW5LJK2_9FLAO</name>
<evidence type="ECO:0000313" key="1">
    <source>
        <dbReference type="EMBL" id="MFD2564319.1"/>
    </source>
</evidence>
<organism evidence="1 2">
    <name type="scientific">Aquimarina rubra</name>
    <dbReference type="NCBI Taxonomy" id="1920033"/>
    <lineage>
        <taxon>Bacteria</taxon>
        <taxon>Pseudomonadati</taxon>
        <taxon>Bacteroidota</taxon>
        <taxon>Flavobacteriia</taxon>
        <taxon>Flavobacteriales</taxon>
        <taxon>Flavobacteriaceae</taxon>
        <taxon>Aquimarina</taxon>
    </lineage>
</organism>